<dbReference type="Proteomes" id="UP000095395">
    <property type="component" value="Unassembled WGS sequence"/>
</dbReference>
<accession>A0A174A9T8</accession>
<dbReference type="AlphaFoldDB" id="A0A174A9T8"/>
<proteinExistence type="predicted"/>
<gene>
    <name evidence="1" type="ORF">ERS852392_01532</name>
</gene>
<dbReference type="EMBL" id="CYYR01000008">
    <property type="protein sequence ID" value="CUN84629.1"/>
    <property type="molecule type" value="Genomic_DNA"/>
</dbReference>
<reference evidence="1 2" key="1">
    <citation type="submission" date="2015-09" db="EMBL/GenBank/DDBJ databases">
        <authorList>
            <consortium name="Pathogen Informatics"/>
        </authorList>
    </citation>
    <scope>NUCLEOTIDE SEQUENCE [LARGE SCALE GENOMIC DNA]</scope>
    <source>
        <strain evidence="1 2">2789STDY5608835</strain>
    </source>
</reference>
<evidence type="ECO:0000313" key="2">
    <source>
        <dbReference type="Proteomes" id="UP000095395"/>
    </source>
</evidence>
<name>A0A174A9T8_9FIRM</name>
<evidence type="ECO:0000313" key="1">
    <source>
        <dbReference type="EMBL" id="CUN84629.1"/>
    </source>
</evidence>
<dbReference type="RefSeq" id="WP_055301927.1">
    <property type="nucleotide sequence ID" value="NZ_CYYR01000008.1"/>
</dbReference>
<organism evidence="1 2">
    <name type="scientific">Roseburia inulinivorans</name>
    <dbReference type="NCBI Taxonomy" id="360807"/>
    <lineage>
        <taxon>Bacteria</taxon>
        <taxon>Bacillati</taxon>
        <taxon>Bacillota</taxon>
        <taxon>Clostridia</taxon>
        <taxon>Lachnospirales</taxon>
        <taxon>Lachnospiraceae</taxon>
        <taxon>Roseburia</taxon>
    </lineage>
</organism>
<sequence length="165" mass="20129">METNAPTGRPFWLGNTEREIFSKINWIDYGYFYDLDHKWYYVIPGPFRIKLPLELVKNNLDKAGYEFEYRRKLEDELLKYILDEYRCTYSDFNEFIKKEGYDLEKVFKEIQCDGKLSMYELFSKYHKIFAYFDDWVFIKSDDVYKDITEILVKKKGDAHLETCSW</sequence>
<protein>
    <submittedName>
        <fullName evidence="1">Uncharacterized protein</fullName>
    </submittedName>
</protein>